<sequence>MRTTVETGPPDNRGAALTAIGRAATPPVPESADGPSLGRLTHSTPTVDPGSALIVGTPELARDVLTIRPAVVGMPGILAEMASLPEIDLLIIDAVAFSHGPWLGADDHQSRHLAEEIFEAGRLLRARGDQTWFVPNGTRLGTMGDRVLSTCTANFAEVSEADIEEGANQSPLWSLLVDLATGENPRRSTGGNR</sequence>
<proteinExistence type="predicted"/>
<reference evidence="1" key="1">
    <citation type="submission" date="2016-10" db="EMBL/GenBank/DDBJ databases">
        <authorList>
            <person name="Varghese N."/>
            <person name="Submissions S."/>
        </authorList>
    </citation>
    <scope>NUCLEOTIDE SEQUENCE [LARGE SCALE GENOMIC DNA]</scope>
    <source>
        <strain evidence="1">DSM 22082</strain>
    </source>
</reference>
<dbReference type="STRING" id="629680.SAMN04489751_1326"/>
<name>A0A1H1PT69_BRESA</name>
<evidence type="ECO:0000313" key="2">
    <source>
        <dbReference type="Proteomes" id="UP000199700"/>
    </source>
</evidence>
<gene>
    <name evidence="1" type="ORF">SAMN04489751_1326</name>
</gene>
<organism evidence="1 2">
    <name type="scientific">Brevibacterium sandarakinum</name>
    <dbReference type="NCBI Taxonomy" id="629680"/>
    <lineage>
        <taxon>Bacteria</taxon>
        <taxon>Bacillati</taxon>
        <taxon>Actinomycetota</taxon>
        <taxon>Actinomycetes</taxon>
        <taxon>Micrococcales</taxon>
        <taxon>Brevibacteriaceae</taxon>
        <taxon>Brevibacterium</taxon>
    </lineage>
</organism>
<dbReference type="Proteomes" id="UP000199700">
    <property type="component" value="Chromosome"/>
</dbReference>
<dbReference type="AlphaFoldDB" id="A0A1H1PT69"/>
<keyword evidence="2" id="KW-1185">Reference proteome</keyword>
<dbReference type="EMBL" id="LT629739">
    <property type="protein sequence ID" value="SDS14293.1"/>
    <property type="molecule type" value="Genomic_DNA"/>
</dbReference>
<accession>A0A1H1PT69</accession>
<evidence type="ECO:0000313" key="1">
    <source>
        <dbReference type="EMBL" id="SDS14293.1"/>
    </source>
</evidence>
<protein>
    <submittedName>
        <fullName evidence="1">Uncharacterized protein</fullName>
    </submittedName>
</protein>